<name>A0AAP2Z2B6_9EURY</name>
<evidence type="ECO:0000313" key="3">
    <source>
        <dbReference type="EMBL" id="MCU4743298.1"/>
    </source>
</evidence>
<evidence type="ECO:0000259" key="2">
    <source>
        <dbReference type="Pfam" id="PF22725"/>
    </source>
</evidence>
<reference evidence="3" key="1">
    <citation type="submission" date="2022-09" db="EMBL/GenBank/DDBJ databases">
        <title>Enrichment on poylsaccharides allowed isolation of novel metabolic and taxonomic groups of Haloarchaea.</title>
        <authorList>
            <person name="Sorokin D.Y."/>
            <person name="Elcheninov A.G."/>
            <person name="Khizhniak T.V."/>
            <person name="Kolganova T.V."/>
            <person name="Kublanov I.V."/>
        </authorList>
    </citation>
    <scope>NUCLEOTIDE SEQUENCE</scope>
    <source>
        <strain evidence="3">AArc-xg1-1</strain>
    </source>
</reference>
<feature type="domain" description="GFO/IDH/MocA-like oxidoreductase" evidence="2">
    <location>
        <begin position="128"/>
        <end position="253"/>
    </location>
</feature>
<dbReference type="InterPro" id="IPR051450">
    <property type="entry name" value="Gfo/Idh/MocA_Oxidoreductases"/>
</dbReference>
<dbReference type="GO" id="GO:0000166">
    <property type="term" value="F:nucleotide binding"/>
    <property type="evidence" value="ECO:0007669"/>
    <property type="project" value="InterPro"/>
</dbReference>
<dbReference type="SUPFAM" id="SSF51735">
    <property type="entry name" value="NAD(P)-binding Rossmann-fold domains"/>
    <property type="match status" value="1"/>
</dbReference>
<dbReference type="AlphaFoldDB" id="A0AAP2Z2B6"/>
<protein>
    <submittedName>
        <fullName evidence="3">Gfo/Idh/MocA family oxidoreductase</fullName>
    </submittedName>
</protein>
<sequence>MTLRVGLLSTAHVHTNGFASRLSAREDLEFVGVTDDDAERGRDAAERFDVAFFEPEDLLASVDAAVVCSTNTTHRRWVESAADAGVHVLCEKPLATSLEDARAIVDACEAAGVRLGLCMPLPFSVPAKRAKDAYEAGAIGDLRVAVGTNRAWLRDRHLTGWSASLEHSGGGAAMDHTVHIVNLVRWITGEEVVEVNAEFSTMHDGVEVEDINVLSMELSNGSIFTLDGSWDRPDDWDYWGDATLNLIGTDGELSVDVFDQTLKRTREGEGIDGVYWGSIPDDGLLEDFVDAVENDRSPLVSAEDGLREAAVVLAAYESDERGEPVAVEY</sequence>
<evidence type="ECO:0000259" key="1">
    <source>
        <dbReference type="Pfam" id="PF01408"/>
    </source>
</evidence>
<dbReference type="InterPro" id="IPR000683">
    <property type="entry name" value="Gfo/Idh/MocA-like_OxRdtase_N"/>
</dbReference>
<evidence type="ECO:0000313" key="4">
    <source>
        <dbReference type="Proteomes" id="UP001321018"/>
    </source>
</evidence>
<dbReference type="RefSeq" id="WP_338005115.1">
    <property type="nucleotide sequence ID" value="NZ_JAOPKA010000014.1"/>
</dbReference>
<feature type="domain" description="Gfo/Idh/MocA-like oxidoreductase N-terminal" evidence="1">
    <location>
        <begin position="23"/>
        <end position="115"/>
    </location>
</feature>
<proteinExistence type="predicted"/>
<dbReference type="InterPro" id="IPR036291">
    <property type="entry name" value="NAD(P)-bd_dom_sf"/>
</dbReference>
<dbReference type="Pfam" id="PF01408">
    <property type="entry name" value="GFO_IDH_MocA"/>
    <property type="match status" value="1"/>
</dbReference>
<dbReference type="EMBL" id="JAOPKA010000014">
    <property type="protein sequence ID" value="MCU4743298.1"/>
    <property type="molecule type" value="Genomic_DNA"/>
</dbReference>
<dbReference type="SUPFAM" id="SSF55347">
    <property type="entry name" value="Glyceraldehyde-3-phosphate dehydrogenase-like, C-terminal domain"/>
    <property type="match status" value="1"/>
</dbReference>
<accession>A0AAP2Z2B6</accession>
<dbReference type="InterPro" id="IPR055170">
    <property type="entry name" value="GFO_IDH_MocA-like_dom"/>
</dbReference>
<dbReference type="Gene3D" id="3.40.50.720">
    <property type="entry name" value="NAD(P)-binding Rossmann-like Domain"/>
    <property type="match status" value="1"/>
</dbReference>
<dbReference type="Proteomes" id="UP001321018">
    <property type="component" value="Unassembled WGS sequence"/>
</dbReference>
<dbReference type="Pfam" id="PF22725">
    <property type="entry name" value="GFO_IDH_MocA_C3"/>
    <property type="match status" value="1"/>
</dbReference>
<dbReference type="PANTHER" id="PTHR43377">
    <property type="entry name" value="BILIVERDIN REDUCTASE A"/>
    <property type="match status" value="1"/>
</dbReference>
<dbReference type="PANTHER" id="PTHR43377:SF1">
    <property type="entry name" value="BILIVERDIN REDUCTASE A"/>
    <property type="match status" value="1"/>
</dbReference>
<dbReference type="Gene3D" id="3.30.360.10">
    <property type="entry name" value="Dihydrodipicolinate Reductase, domain 2"/>
    <property type="match status" value="1"/>
</dbReference>
<gene>
    <name evidence="3" type="ORF">OB960_18070</name>
</gene>
<organism evidence="3 4">
    <name type="scientific">Natronoglomus mannanivorans</name>
    <dbReference type="NCBI Taxonomy" id="2979990"/>
    <lineage>
        <taxon>Archaea</taxon>
        <taxon>Methanobacteriati</taxon>
        <taxon>Methanobacteriota</taxon>
        <taxon>Stenosarchaea group</taxon>
        <taxon>Halobacteria</taxon>
        <taxon>Halobacteriales</taxon>
        <taxon>Natrialbaceae</taxon>
        <taxon>Natronoglomus</taxon>
    </lineage>
</organism>
<comment type="caution">
    <text evidence="3">The sequence shown here is derived from an EMBL/GenBank/DDBJ whole genome shotgun (WGS) entry which is preliminary data.</text>
</comment>